<gene>
    <name evidence="2" type="ORF">FA15DRAFT_654874</name>
</gene>
<dbReference type="AlphaFoldDB" id="A0A5C3KZG2"/>
<feature type="chain" id="PRO_5022949156" evidence="1">
    <location>
        <begin position="26"/>
        <end position="151"/>
    </location>
</feature>
<feature type="signal peptide" evidence="1">
    <location>
        <begin position="1"/>
        <end position="25"/>
    </location>
</feature>
<keyword evidence="1" id="KW-0732">Signal</keyword>
<sequence>MKTSSIVNFFFVLFLSWWLSAEVRALPVSVGNDEGPSLAVRTEKRSVDENEEEYVSQRALKLSPGVAQFIEYLVKNTAKQPVVFYSGQTNVKGQGLKKKVYALVGKDVKKDSVWLRIELPTMQKENKLVQMIEEHTLLENGQISGPRKLKG</sequence>
<evidence type="ECO:0000256" key="1">
    <source>
        <dbReference type="SAM" id="SignalP"/>
    </source>
</evidence>
<evidence type="ECO:0000313" key="3">
    <source>
        <dbReference type="Proteomes" id="UP000307440"/>
    </source>
</evidence>
<accession>A0A5C3KZG2</accession>
<keyword evidence="3" id="KW-1185">Reference proteome</keyword>
<organism evidence="2 3">
    <name type="scientific">Coprinopsis marcescibilis</name>
    <name type="common">Agaric fungus</name>
    <name type="synonym">Psathyrella marcescibilis</name>
    <dbReference type="NCBI Taxonomy" id="230819"/>
    <lineage>
        <taxon>Eukaryota</taxon>
        <taxon>Fungi</taxon>
        <taxon>Dikarya</taxon>
        <taxon>Basidiomycota</taxon>
        <taxon>Agaricomycotina</taxon>
        <taxon>Agaricomycetes</taxon>
        <taxon>Agaricomycetidae</taxon>
        <taxon>Agaricales</taxon>
        <taxon>Agaricineae</taxon>
        <taxon>Psathyrellaceae</taxon>
        <taxon>Coprinopsis</taxon>
    </lineage>
</organism>
<proteinExistence type="predicted"/>
<reference evidence="2 3" key="1">
    <citation type="journal article" date="2019" name="Nat. Ecol. Evol.">
        <title>Megaphylogeny resolves global patterns of mushroom evolution.</title>
        <authorList>
            <person name="Varga T."/>
            <person name="Krizsan K."/>
            <person name="Foldi C."/>
            <person name="Dima B."/>
            <person name="Sanchez-Garcia M."/>
            <person name="Sanchez-Ramirez S."/>
            <person name="Szollosi G.J."/>
            <person name="Szarkandi J.G."/>
            <person name="Papp V."/>
            <person name="Albert L."/>
            <person name="Andreopoulos W."/>
            <person name="Angelini C."/>
            <person name="Antonin V."/>
            <person name="Barry K.W."/>
            <person name="Bougher N.L."/>
            <person name="Buchanan P."/>
            <person name="Buyck B."/>
            <person name="Bense V."/>
            <person name="Catcheside P."/>
            <person name="Chovatia M."/>
            <person name="Cooper J."/>
            <person name="Damon W."/>
            <person name="Desjardin D."/>
            <person name="Finy P."/>
            <person name="Geml J."/>
            <person name="Haridas S."/>
            <person name="Hughes K."/>
            <person name="Justo A."/>
            <person name="Karasinski D."/>
            <person name="Kautmanova I."/>
            <person name="Kiss B."/>
            <person name="Kocsube S."/>
            <person name="Kotiranta H."/>
            <person name="LaButti K.M."/>
            <person name="Lechner B.E."/>
            <person name="Liimatainen K."/>
            <person name="Lipzen A."/>
            <person name="Lukacs Z."/>
            <person name="Mihaltcheva S."/>
            <person name="Morgado L.N."/>
            <person name="Niskanen T."/>
            <person name="Noordeloos M.E."/>
            <person name="Ohm R.A."/>
            <person name="Ortiz-Santana B."/>
            <person name="Ovrebo C."/>
            <person name="Racz N."/>
            <person name="Riley R."/>
            <person name="Savchenko A."/>
            <person name="Shiryaev A."/>
            <person name="Soop K."/>
            <person name="Spirin V."/>
            <person name="Szebenyi C."/>
            <person name="Tomsovsky M."/>
            <person name="Tulloss R.E."/>
            <person name="Uehling J."/>
            <person name="Grigoriev I.V."/>
            <person name="Vagvolgyi C."/>
            <person name="Papp T."/>
            <person name="Martin F.M."/>
            <person name="Miettinen O."/>
            <person name="Hibbett D.S."/>
            <person name="Nagy L.G."/>
        </authorList>
    </citation>
    <scope>NUCLEOTIDE SEQUENCE [LARGE SCALE GENOMIC DNA]</scope>
    <source>
        <strain evidence="2 3">CBS 121175</strain>
    </source>
</reference>
<evidence type="ECO:0000313" key="2">
    <source>
        <dbReference type="EMBL" id="TFK25794.1"/>
    </source>
</evidence>
<dbReference type="EMBL" id="ML210182">
    <property type="protein sequence ID" value="TFK25794.1"/>
    <property type="molecule type" value="Genomic_DNA"/>
</dbReference>
<protein>
    <submittedName>
        <fullName evidence="2">Uncharacterized protein</fullName>
    </submittedName>
</protein>
<dbReference type="Proteomes" id="UP000307440">
    <property type="component" value="Unassembled WGS sequence"/>
</dbReference>
<name>A0A5C3KZG2_COPMA</name>